<dbReference type="AlphaFoldDB" id="A0A1Q9LMK3"/>
<dbReference type="InterPro" id="IPR016461">
    <property type="entry name" value="COMT-like"/>
</dbReference>
<dbReference type="Gene3D" id="1.10.10.10">
    <property type="entry name" value="Winged helix-like DNA-binding domain superfamily/Winged helix DNA-binding domain"/>
    <property type="match status" value="1"/>
</dbReference>
<dbReference type="PIRSF" id="PIRSF005739">
    <property type="entry name" value="O-mtase"/>
    <property type="match status" value="1"/>
</dbReference>
<comment type="caution">
    <text evidence="8">The sequence shown here is derived from an EMBL/GenBank/DDBJ whole genome shotgun (WGS) entry which is preliminary data.</text>
</comment>
<dbReference type="STRING" id="1193682.BJP25_17185"/>
<name>A0A1Q9LMK3_9PSEU</name>
<evidence type="ECO:0000256" key="3">
    <source>
        <dbReference type="ARBA" id="ARBA00022691"/>
    </source>
</evidence>
<dbReference type="Pfam" id="PF08100">
    <property type="entry name" value="Dimerisation"/>
    <property type="match status" value="1"/>
</dbReference>
<feature type="domain" description="O-methyltransferase dimerisation" evidence="7">
    <location>
        <begin position="15"/>
        <end position="89"/>
    </location>
</feature>
<keyword evidence="2 8" id="KW-0808">Transferase</keyword>
<evidence type="ECO:0000259" key="6">
    <source>
        <dbReference type="Pfam" id="PF00891"/>
    </source>
</evidence>
<dbReference type="PANTHER" id="PTHR43712">
    <property type="entry name" value="PUTATIVE (AFU_ORTHOLOGUE AFUA_4G14580)-RELATED"/>
    <property type="match status" value="1"/>
</dbReference>
<gene>
    <name evidence="8" type="ORF">BJP25_17185</name>
</gene>
<keyword evidence="1 8" id="KW-0489">Methyltransferase</keyword>
<evidence type="ECO:0000256" key="1">
    <source>
        <dbReference type="ARBA" id="ARBA00022603"/>
    </source>
</evidence>
<sequence>MTTPPQIPIPARILQLATAGWMSAAVSAAASLGVADALAAGPRRVDDLAEEIGAHAPTLYRLLRACADFDLFTEHDDQVFALTELGDALRADSPLSMRGFAQWVGDPADRYSWSGLADSVRTGRSAFEAVHGQDVWEYMATHTDTAAVFNNAMTGASNQMIKPVVAAYDFSAFGTVVDVGGGHGALLAEVLRRNPGVRGVLYDQPEVVAGVSHPDVADRFTTAGGSFFDSVPGGGDAYLLSNVIHDWDDEKSTRILSNVRAAMNPGARVLLAEVIMPGKAEPAPTVKLMDLNMLVLCDGKQRTEAEFADLFAASGLALSRIVPTGFCSVVEAVRA</sequence>
<dbReference type="SUPFAM" id="SSF53335">
    <property type="entry name" value="S-adenosyl-L-methionine-dependent methyltransferases"/>
    <property type="match status" value="1"/>
</dbReference>
<dbReference type="Pfam" id="PF00891">
    <property type="entry name" value="Methyltransf_2"/>
    <property type="match status" value="1"/>
</dbReference>
<dbReference type="PANTHER" id="PTHR43712:SF2">
    <property type="entry name" value="O-METHYLTRANSFERASE CICE"/>
    <property type="match status" value="1"/>
</dbReference>
<dbReference type="GO" id="GO:0008171">
    <property type="term" value="F:O-methyltransferase activity"/>
    <property type="evidence" value="ECO:0007669"/>
    <property type="project" value="InterPro"/>
</dbReference>
<keyword evidence="9" id="KW-1185">Reference proteome</keyword>
<dbReference type="InterPro" id="IPR001077">
    <property type="entry name" value="COMT_C"/>
</dbReference>
<dbReference type="SUPFAM" id="SSF46785">
    <property type="entry name" value="Winged helix' DNA-binding domain"/>
    <property type="match status" value="1"/>
</dbReference>
<dbReference type="Gene3D" id="3.40.50.150">
    <property type="entry name" value="Vaccinia Virus protein VP39"/>
    <property type="match status" value="1"/>
</dbReference>
<proteinExistence type="predicted"/>
<evidence type="ECO:0000313" key="8">
    <source>
        <dbReference type="EMBL" id="OLR93224.1"/>
    </source>
</evidence>
<keyword evidence="5" id="KW-0732">Signal</keyword>
<reference evidence="8 9" key="1">
    <citation type="submission" date="2016-10" db="EMBL/GenBank/DDBJ databases">
        <title>The Draft Genome Sequence of Actinokineospora bangkokensis 44EHWT reveals the biosynthetic pathway of antifungal compounds Thailandins with unusual extender unit butylmalonyl-CoA.</title>
        <authorList>
            <person name="Greule A."/>
            <person name="Intra B."/>
            <person name="Flemming S."/>
            <person name="Rommel M.G."/>
            <person name="Panbangred W."/>
            <person name="Bechthold A."/>
        </authorList>
    </citation>
    <scope>NUCLEOTIDE SEQUENCE [LARGE SCALE GENOMIC DNA]</scope>
    <source>
        <strain evidence="8 9">44EHW</strain>
    </source>
</reference>
<dbReference type="OrthoDB" id="3804952at2"/>
<feature type="chain" id="PRO_5038466101" evidence="5">
    <location>
        <begin position="29"/>
        <end position="335"/>
    </location>
</feature>
<dbReference type="GO" id="GO:0046983">
    <property type="term" value="F:protein dimerization activity"/>
    <property type="evidence" value="ECO:0007669"/>
    <property type="project" value="InterPro"/>
</dbReference>
<dbReference type="InterPro" id="IPR012967">
    <property type="entry name" value="COMT_dimerisation"/>
</dbReference>
<feature type="domain" description="O-methyltransferase C-terminal" evidence="6">
    <location>
        <begin position="113"/>
        <end position="315"/>
    </location>
</feature>
<protein>
    <submittedName>
        <fullName evidence="8">Methyltransferase</fullName>
    </submittedName>
</protein>
<dbReference type="Gene3D" id="1.10.287.1350">
    <property type="match status" value="1"/>
</dbReference>
<evidence type="ECO:0000256" key="4">
    <source>
        <dbReference type="PIRSR" id="PIRSR005739-1"/>
    </source>
</evidence>
<evidence type="ECO:0000256" key="2">
    <source>
        <dbReference type="ARBA" id="ARBA00022679"/>
    </source>
</evidence>
<keyword evidence="3" id="KW-0949">S-adenosyl-L-methionine</keyword>
<dbReference type="InterPro" id="IPR036388">
    <property type="entry name" value="WH-like_DNA-bd_sf"/>
</dbReference>
<organism evidence="8 9">
    <name type="scientific">Actinokineospora bangkokensis</name>
    <dbReference type="NCBI Taxonomy" id="1193682"/>
    <lineage>
        <taxon>Bacteria</taxon>
        <taxon>Bacillati</taxon>
        <taxon>Actinomycetota</taxon>
        <taxon>Actinomycetes</taxon>
        <taxon>Pseudonocardiales</taxon>
        <taxon>Pseudonocardiaceae</taxon>
        <taxon>Actinokineospora</taxon>
    </lineage>
</organism>
<feature type="active site" description="Proton acceptor" evidence="4">
    <location>
        <position position="245"/>
    </location>
</feature>
<dbReference type="GO" id="GO:0032259">
    <property type="term" value="P:methylation"/>
    <property type="evidence" value="ECO:0007669"/>
    <property type="project" value="UniProtKB-KW"/>
</dbReference>
<evidence type="ECO:0000259" key="7">
    <source>
        <dbReference type="Pfam" id="PF08100"/>
    </source>
</evidence>
<dbReference type="EMBL" id="MKQR01000011">
    <property type="protein sequence ID" value="OLR93224.1"/>
    <property type="molecule type" value="Genomic_DNA"/>
</dbReference>
<evidence type="ECO:0000256" key="5">
    <source>
        <dbReference type="SAM" id="SignalP"/>
    </source>
</evidence>
<dbReference type="RefSeq" id="WP_075974928.1">
    <property type="nucleotide sequence ID" value="NZ_MKQR01000011.1"/>
</dbReference>
<evidence type="ECO:0000313" key="9">
    <source>
        <dbReference type="Proteomes" id="UP000186040"/>
    </source>
</evidence>
<accession>A0A1Q9LMK3</accession>
<dbReference type="Proteomes" id="UP000186040">
    <property type="component" value="Unassembled WGS sequence"/>
</dbReference>
<dbReference type="InterPro" id="IPR029063">
    <property type="entry name" value="SAM-dependent_MTases_sf"/>
</dbReference>
<dbReference type="InterPro" id="IPR036390">
    <property type="entry name" value="WH_DNA-bd_sf"/>
</dbReference>
<feature type="signal peptide" evidence="5">
    <location>
        <begin position="1"/>
        <end position="28"/>
    </location>
</feature>
<dbReference type="PROSITE" id="PS51683">
    <property type="entry name" value="SAM_OMT_II"/>
    <property type="match status" value="1"/>
</dbReference>